<dbReference type="EMBL" id="CP031035">
    <property type="protein sequence ID" value="QDZ18915.1"/>
    <property type="molecule type" value="Genomic_DNA"/>
</dbReference>
<dbReference type="OrthoDB" id="619536at2759"/>
<gene>
    <name evidence="1" type="ORF">A3770_02p14330</name>
</gene>
<dbReference type="Proteomes" id="UP000316726">
    <property type="component" value="Chromosome 2"/>
</dbReference>
<sequence length="580" mass="62707">MEAVCERLKGSLEEGDESQVHEEVSGLLRRIEEEESIERKQSDLDYLVGDRASAKALYLCASVSDRCRKTVASIGRCIVGWCSGREVRAFIGEVVRELATDGEVKWESLVCALSTTSSALGVIKRKKYLHYLSSCDLHTLVCASAADALAEGGDGEGEGGRAAPASLCCEAATTVLEDFGVACDDLASIGPSADKDEAARRLSLHCLCLLGSMYVTVGQEHLEGTWNAWTALAIRSLGTLGVKHLGDLGKLVLADEDGASDDEGESLEDAHFIGACLVAESFLDSAVAQESGEGSLTCPDLMHMASTFFAKMLAFAEHLAESQAPAAVSRALHLLYSFVAHIENSGGLSEASPGQRTVMGCLIRMMSHFPDRPVRTRAKFCMTALLKALNDKQRCQCMAGIIESCQYPSISATLMVGMKDEVAAVWPTKERPESDSAFLGPAALGSILGPLYSTERITDLGQRKDYLDEKSEVVVASLNALRFVLLKEQNQGASKAVMLSKDCAKRLLVETLPCIRGVVQTALREQQKPGAPEFGPNRYGRFKCTIGDDWQSQKLMNLHAIEMVMARLDDILEGYIKSEK</sequence>
<dbReference type="PANTHER" id="PTHR15430:SF1">
    <property type="entry name" value="GLOMULIN"/>
    <property type="match status" value="1"/>
</dbReference>
<proteinExistence type="predicted"/>
<dbReference type="InterPro" id="IPR019516">
    <property type="entry name" value="Glomulin/ALF4"/>
</dbReference>
<dbReference type="PANTHER" id="PTHR15430">
    <property type="entry name" value="GLOMULIN"/>
    <property type="match status" value="1"/>
</dbReference>
<dbReference type="AlphaFoldDB" id="A0A5B8MGV0"/>
<dbReference type="GO" id="GO:0055105">
    <property type="term" value="F:ubiquitin-protein transferase inhibitor activity"/>
    <property type="evidence" value="ECO:0007669"/>
    <property type="project" value="TreeGrafter"/>
</dbReference>
<protein>
    <submittedName>
        <fullName evidence="1">Uncharacterized protein</fullName>
    </submittedName>
</protein>
<organism evidence="1 2">
    <name type="scientific">Chloropicon primus</name>
    <dbReference type="NCBI Taxonomy" id="1764295"/>
    <lineage>
        <taxon>Eukaryota</taxon>
        <taxon>Viridiplantae</taxon>
        <taxon>Chlorophyta</taxon>
        <taxon>Chloropicophyceae</taxon>
        <taxon>Chloropicales</taxon>
        <taxon>Chloropicaceae</taxon>
        <taxon>Chloropicon</taxon>
    </lineage>
</organism>
<reference evidence="1 2" key="1">
    <citation type="submission" date="2018-07" db="EMBL/GenBank/DDBJ databases">
        <title>The complete nuclear genome of the prasinophyte Chloropicon primus (CCMP1205).</title>
        <authorList>
            <person name="Pombert J.-F."/>
            <person name="Otis C."/>
            <person name="Turmel M."/>
            <person name="Lemieux C."/>
        </authorList>
    </citation>
    <scope>NUCLEOTIDE SEQUENCE [LARGE SCALE GENOMIC DNA]</scope>
    <source>
        <strain evidence="1 2">CCMP1205</strain>
    </source>
</reference>
<keyword evidence="2" id="KW-1185">Reference proteome</keyword>
<evidence type="ECO:0000313" key="2">
    <source>
        <dbReference type="Proteomes" id="UP000316726"/>
    </source>
</evidence>
<dbReference type="GO" id="GO:0005737">
    <property type="term" value="C:cytoplasm"/>
    <property type="evidence" value="ECO:0007669"/>
    <property type="project" value="TreeGrafter"/>
</dbReference>
<name>A0A5B8MGV0_9CHLO</name>
<accession>A0A5B8MGV0</accession>
<evidence type="ECO:0000313" key="1">
    <source>
        <dbReference type="EMBL" id="QDZ18915.1"/>
    </source>
</evidence>